<dbReference type="Proteomes" id="UP000249819">
    <property type="component" value="Unassembled WGS sequence"/>
</dbReference>
<proteinExistence type="predicted"/>
<name>A0A327W4H4_9BACT</name>
<gene>
    <name evidence="1" type="ORF">CLV59_103541</name>
</gene>
<protein>
    <submittedName>
        <fullName evidence="1">Uncharacterized protein</fullName>
    </submittedName>
</protein>
<dbReference type="AlphaFoldDB" id="A0A327W4H4"/>
<sequence length="239" mass="26998">MNNQTPPVTSTFFVALVKDYLRGNKTKAEVLADIAPVQAASVAVGEEVTQMLLSTARTVNEDFYQQILTEMPHAVETTPTRAGMIHHLKALLAGHISTTDFLEWATWHNEPNTDMGAGFFDDIAIDYLCTQLLPQYGKELTREHYEKALKILSNQQHQVLKDKVALVLLTEKEQQRFLFYLGDYIQGHTSPEQLDVYLLNRFGMDHHSFPYMHTLAAIMQEPSKLPALLHMAKNGASLE</sequence>
<comment type="caution">
    <text evidence="1">The sequence shown here is derived from an EMBL/GenBank/DDBJ whole genome shotgun (WGS) entry which is preliminary data.</text>
</comment>
<accession>A0A327W4H4</accession>
<dbReference type="OrthoDB" id="646335at2"/>
<evidence type="ECO:0000313" key="1">
    <source>
        <dbReference type="EMBL" id="RAJ83573.1"/>
    </source>
</evidence>
<keyword evidence="2" id="KW-1185">Reference proteome</keyword>
<evidence type="ECO:0000313" key="2">
    <source>
        <dbReference type="Proteomes" id="UP000249819"/>
    </source>
</evidence>
<dbReference type="EMBL" id="QLMA01000003">
    <property type="protein sequence ID" value="RAJ83573.1"/>
    <property type="molecule type" value="Genomic_DNA"/>
</dbReference>
<organism evidence="1 2">
    <name type="scientific">Chitinophaga dinghuensis</name>
    <dbReference type="NCBI Taxonomy" id="1539050"/>
    <lineage>
        <taxon>Bacteria</taxon>
        <taxon>Pseudomonadati</taxon>
        <taxon>Bacteroidota</taxon>
        <taxon>Chitinophagia</taxon>
        <taxon>Chitinophagales</taxon>
        <taxon>Chitinophagaceae</taxon>
        <taxon>Chitinophaga</taxon>
    </lineage>
</organism>
<reference evidence="1 2" key="1">
    <citation type="submission" date="2018-06" db="EMBL/GenBank/DDBJ databases">
        <title>Genomic Encyclopedia of Archaeal and Bacterial Type Strains, Phase II (KMG-II): from individual species to whole genera.</title>
        <authorList>
            <person name="Goeker M."/>
        </authorList>
    </citation>
    <scope>NUCLEOTIDE SEQUENCE [LARGE SCALE GENOMIC DNA]</scope>
    <source>
        <strain evidence="1 2">DSM 29821</strain>
    </source>
</reference>
<dbReference type="RefSeq" id="WP_111592210.1">
    <property type="nucleotide sequence ID" value="NZ_QLMA01000003.1"/>
</dbReference>